<feature type="binding site" evidence="12">
    <location>
        <position position="290"/>
    </location>
    <ligand>
        <name>Mg(2+)</name>
        <dbReference type="ChEBI" id="CHEBI:18420"/>
        <label>2</label>
    </ligand>
</feature>
<dbReference type="NCBIfam" id="NF002378">
    <property type="entry name" value="PRK01372.1"/>
    <property type="match status" value="1"/>
</dbReference>
<comment type="cofactor">
    <cofactor evidence="12">
        <name>Mg(2+)</name>
        <dbReference type="ChEBI" id="CHEBI:18420"/>
    </cofactor>
    <cofactor evidence="12">
        <name>Mn(2+)</name>
        <dbReference type="ChEBI" id="CHEBI:29035"/>
    </cofactor>
    <text evidence="12">Binds 2 magnesium or manganese ions per subunit.</text>
</comment>
<dbReference type="HAMAP" id="MF_00047">
    <property type="entry name" value="Dala_Dala_lig"/>
    <property type="match status" value="1"/>
</dbReference>
<dbReference type="EMBL" id="CP041186">
    <property type="protein sequence ID" value="QDG54770.1"/>
    <property type="molecule type" value="Genomic_DNA"/>
</dbReference>
<dbReference type="GO" id="GO:0071555">
    <property type="term" value="P:cell wall organization"/>
    <property type="evidence" value="ECO:0007669"/>
    <property type="project" value="UniProtKB-KW"/>
</dbReference>
<feature type="domain" description="ATP-grasp" evidence="14">
    <location>
        <begin position="115"/>
        <end position="323"/>
    </location>
</feature>
<evidence type="ECO:0000256" key="6">
    <source>
        <dbReference type="ARBA" id="ARBA00022840"/>
    </source>
</evidence>
<evidence type="ECO:0000256" key="3">
    <source>
        <dbReference type="ARBA" id="ARBA00022490"/>
    </source>
</evidence>
<proteinExistence type="inferred from homology"/>
<dbReference type="GO" id="GO:0008360">
    <property type="term" value="P:regulation of cell shape"/>
    <property type="evidence" value="ECO:0007669"/>
    <property type="project" value="UniProtKB-KW"/>
</dbReference>
<keyword evidence="16" id="KW-1185">Reference proteome</keyword>
<dbReference type="Pfam" id="PF07478">
    <property type="entry name" value="Dala_Dala_lig_C"/>
    <property type="match status" value="1"/>
</dbReference>
<comment type="function">
    <text evidence="10">Cell wall formation.</text>
</comment>
<dbReference type="InterPro" id="IPR011095">
    <property type="entry name" value="Dala_Dala_lig_C"/>
</dbReference>
<dbReference type="Proteomes" id="UP000315995">
    <property type="component" value="Chromosome"/>
</dbReference>
<evidence type="ECO:0000256" key="8">
    <source>
        <dbReference type="ARBA" id="ARBA00022984"/>
    </source>
</evidence>
<accession>A0A5B8YEM7</accession>
<keyword evidence="12" id="KW-0479">Metal-binding</keyword>
<dbReference type="PROSITE" id="PS00843">
    <property type="entry name" value="DALA_DALA_LIGASE_1"/>
    <property type="match status" value="1"/>
</dbReference>
<dbReference type="EC" id="6.3.2.4" evidence="10"/>
<dbReference type="RefSeq" id="WP_141201213.1">
    <property type="nucleotide sequence ID" value="NZ_CP041186.1"/>
</dbReference>
<dbReference type="GO" id="GO:0005737">
    <property type="term" value="C:cytoplasm"/>
    <property type="evidence" value="ECO:0007669"/>
    <property type="project" value="UniProtKB-SubCell"/>
</dbReference>
<dbReference type="GO" id="GO:0046872">
    <property type="term" value="F:metal ion binding"/>
    <property type="evidence" value="ECO:0007669"/>
    <property type="project" value="UniProtKB-KW"/>
</dbReference>
<evidence type="ECO:0000256" key="13">
    <source>
        <dbReference type="PROSITE-ProRule" id="PRU00409"/>
    </source>
</evidence>
<comment type="pathway">
    <text evidence="10">Cell wall biogenesis; peptidoglycan biosynthesis.</text>
</comment>
<evidence type="ECO:0000256" key="1">
    <source>
        <dbReference type="ARBA" id="ARBA00004496"/>
    </source>
</evidence>
<keyword evidence="5 13" id="KW-0547">Nucleotide-binding</keyword>
<evidence type="ECO:0000256" key="7">
    <source>
        <dbReference type="ARBA" id="ARBA00022960"/>
    </source>
</evidence>
<dbReference type="Gene3D" id="3.30.1490.20">
    <property type="entry name" value="ATP-grasp fold, A domain"/>
    <property type="match status" value="1"/>
</dbReference>
<comment type="catalytic activity">
    <reaction evidence="10">
        <text>2 D-alanine + ATP = D-alanyl-D-alanine + ADP + phosphate + H(+)</text>
        <dbReference type="Rhea" id="RHEA:11224"/>
        <dbReference type="ChEBI" id="CHEBI:15378"/>
        <dbReference type="ChEBI" id="CHEBI:30616"/>
        <dbReference type="ChEBI" id="CHEBI:43474"/>
        <dbReference type="ChEBI" id="CHEBI:57416"/>
        <dbReference type="ChEBI" id="CHEBI:57822"/>
        <dbReference type="ChEBI" id="CHEBI:456216"/>
        <dbReference type="EC" id="6.3.2.4"/>
    </reaction>
</comment>
<evidence type="ECO:0000256" key="2">
    <source>
        <dbReference type="ARBA" id="ARBA00010871"/>
    </source>
</evidence>
<dbReference type="InterPro" id="IPR016185">
    <property type="entry name" value="PreATP-grasp_dom_sf"/>
</dbReference>
<accession>A0A4Y6Q2U2</accession>
<keyword evidence="4 10" id="KW-0436">Ligase</keyword>
<name>A0A4Y6Q2U2_PERCE</name>
<evidence type="ECO:0000256" key="11">
    <source>
        <dbReference type="PIRSR" id="PIRSR039102-1"/>
    </source>
</evidence>
<dbReference type="Gene3D" id="3.30.470.20">
    <property type="entry name" value="ATP-grasp fold, B domain"/>
    <property type="match status" value="1"/>
</dbReference>
<feature type="binding site" evidence="12">
    <location>
        <position position="290"/>
    </location>
    <ligand>
        <name>Mg(2+)</name>
        <dbReference type="ChEBI" id="CHEBI:18420"/>
        <label>1</label>
    </ligand>
</feature>
<feature type="active site" evidence="11">
    <location>
        <position position="301"/>
    </location>
</feature>
<feature type="binding site" evidence="12">
    <location>
        <position position="292"/>
    </location>
    <ligand>
        <name>Mg(2+)</name>
        <dbReference type="ChEBI" id="CHEBI:18420"/>
        <label>2</label>
    </ligand>
</feature>
<gene>
    <name evidence="10" type="primary">ddl</name>
    <name evidence="15" type="ORF">FIV42_29695</name>
</gene>
<dbReference type="PIRSF" id="PIRSF039102">
    <property type="entry name" value="Ddl/VanB"/>
    <property type="match status" value="1"/>
</dbReference>
<keyword evidence="9 10" id="KW-0961">Cell wall biogenesis/degradation</keyword>
<feature type="active site" evidence="11">
    <location>
        <position position="164"/>
    </location>
</feature>
<evidence type="ECO:0000256" key="4">
    <source>
        <dbReference type="ARBA" id="ARBA00022598"/>
    </source>
</evidence>
<feature type="active site" evidence="11">
    <location>
        <position position="30"/>
    </location>
</feature>
<dbReference type="InterPro" id="IPR005905">
    <property type="entry name" value="D_ala_D_ala"/>
</dbReference>
<evidence type="ECO:0000313" key="16">
    <source>
        <dbReference type="Proteomes" id="UP000315995"/>
    </source>
</evidence>
<organism evidence="15 16">
    <name type="scientific">Persicimonas caeni</name>
    <dbReference type="NCBI Taxonomy" id="2292766"/>
    <lineage>
        <taxon>Bacteria</taxon>
        <taxon>Deltaproteobacteria</taxon>
        <taxon>Bradymonadales</taxon>
        <taxon>Bradymonadaceae</taxon>
        <taxon>Persicimonas</taxon>
    </lineage>
</organism>
<keyword evidence="12" id="KW-0460">Magnesium</keyword>
<keyword evidence="8 10" id="KW-0573">Peptidoglycan synthesis</keyword>
<keyword evidence="12" id="KW-0464">Manganese</keyword>
<evidence type="ECO:0000256" key="12">
    <source>
        <dbReference type="PIRSR" id="PIRSR039102-3"/>
    </source>
</evidence>
<dbReference type="OrthoDB" id="9813261at2"/>
<keyword evidence="3 10" id="KW-0963">Cytoplasm</keyword>
<evidence type="ECO:0000313" key="15">
    <source>
        <dbReference type="EMBL" id="QDG54770.1"/>
    </source>
</evidence>
<dbReference type="GO" id="GO:0005524">
    <property type="term" value="F:ATP binding"/>
    <property type="evidence" value="ECO:0007669"/>
    <property type="project" value="UniProtKB-UniRule"/>
</dbReference>
<feature type="binding site" evidence="12">
    <location>
        <position position="274"/>
    </location>
    <ligand>
        <name>Mg(2+)</name>
        <dbReference type="ChEBI" id="CHEBI:18420"/>
        <label>1</label>
    </ligand>
</feature>
<dbReference type="AlphaFoldDB" id="A0A4Y6Q2U2"/>
<dbReference type="InterPro" id="IPR011761">
    <property type="entry name" value="ATP-grasp"/>
</dbReference>
<dbReference type="SUPFAM" id="SSF52440">
    <property type="entry name" value="PreATP-grasp domain"/>
    <property type="match status" value="1"/>
</dbReference>
<evidence type="ECO:0000259" key="14">
    <source>
        <dbReference type="PROSITE" id="PS50975"/>
    </source>
</evidence>
<keyword evidence="6 13" id="KW-0067">ATP-binding</keyword>
<dbReference type="InterPro" id="IPR000291">
    <property type="entry name" value="D-Ala_lig_Van_CS"/>
</dbReference>
<sequence length="331" mass="35672">MLTDIDLTHVDKTRFRGQKVGVVTGGQSSEREISLKTGRGFAEALRALGYDTEVYDVPGDFARLAQEKPAAVILGLHGGAGENGVLQGYLEALGIPYTGSGVLASALAMDKGRAKAVLRDVDVPTPAGLRLAGHGELDFEAIEAELELEGLELPLVVKPNDEGSSVGVHLCREETELAEAIESLWNREVGEGTQAILIEQFLDGAEYTVGFFDEICLGSIEVTPGEQFYDFKAKYESSETRYETVEEGGLKSRLESIGRDAYNALGCRGVARVDIKANRGPDELELYVLEVNTIPGMTATSLVPKLAGSHGISFEDFTEYMLASASCEMQR</sequence>
<comment type="similarity">
    <text evidence="2 10">Belongs to the D-alanine--D-alanine ligase family.</text>
</comment>
<keyword evidence="7 10" id="KW-0133">Cell shape</keyword>
<protein>
    <recommendedName>
        <fullName evidence="10">D-alanine--D-alanine ligase</fullName>
        <ecNumber evidence="10">6.3.2.4</ecNumber>
    </recommendedName>
    <alternativeName>
        <fullName evidence="10">D-Ala-D-Ala ligase</fullName>
    </alternativeName>
    <alternativeName>
        <fullName evidence="10">D-alanylalanine synthetase</fullName>
    </alternativeName>
</protein>
<dbReference type="SUPFAM" id="SSF56059">
    <property type="entry name" value="Glutathione synthetase ATP-binding domain-like"/>
    <property type="match status" value="1"/>
</dbReference>
<dbReference type="GO" id="GO:0008716">
    <property type="term" value="F:D-alanine-D-alanine ligase activity"/>
    <property type="evidence" value="ECO:0007669"/>
    <property type="project" value="UniProtKB-UniRule"/>
</dbReference>
<evidence type="ECO:0000256" key="10">
    <source>
        <dbReference type="HAMAP-Rule" id="MF_00047"/>
    </source>
</evidence>
<evidence type="ECO:0000256" key="5">
    <source>
        <dbReference type="ARBA" id="ARBA00022741"/>
    </source>
</evidence>
<dbReference type="UniPathway" id="UPA00219"/>
<dbReference type="GO" id="GO:0009252">
    <property type="term" value="P:peptidoglycan biosynthetic process"/>
    <property type="evidence" value="ECO:0007669"/>
    <property type="project" value="UniProtKB-UniRule"/>
</dbReference>
<dbReference type="InterPro" id="IPR013815">
    <property type="entry name" value="ATP_grasp_subdomain_1"/>
</dbReference>
<dbReference type="PANTHER" id="PTHR23132">
    <property type="entry name" value="D-ALANINE--D-ALANINE LIGASE"/>
    <property type="match status" value="1"/>
</dbReference>
<dbReference type="Gene3D" id="3.40.50.20">
    <property type="match status" value="1"/>
</dbReference>
<reference evidence="15 16" key="1">
    <citation type="submission" date="2019-06" db="EMBL/GenBank/DDBJ databases">
        <title>Persicimonas caeni gen. nov., sp. nov., a predatory bacterium isolated from solar saltern.</title>
        <authorList>
            <person name="Wang S."/>
        </authorList>
    </citation>
    <scope>NUCLEOTIDE SEQUENCE [LARGE SCALE GENOMIC DNA]</scope>
    <source>
        <strain evidence="15 16">YN101</strain>
    </source>
</reference>
<evidence type="ECO:0000256" key="9">
    <source>
        <dbReference type="ARBA" id="ARBA00023316"/>
    </source>
</evidence>
<comment type="subcellular location">
    <subcellularLocation>
        <location evidence="1 10">Cytoplasm</location>
    </subcellularLocation>
</comment>
<dbReference type="PROSITE" id="PS50975">
    <property type="entry name" value="ATP_GRASP"/>
    <property type="match status" value="1"/>
</dbReference>
<dbReference type="PANTHER" id="PTHR23132:SF23">
    <property type="entry name" value="D-ALANINE--D-ALANINE LIGASE B"/>
    <property type="match status" value="1"/>
</dbReference>